<comment type="caution">
    <text evidence="3">The sequence shown here is derived from an EMBL/GenBank/DDBJ whole genome shotgun (WGS) entry which is preliminary data.</text>
</comment>
<reference evidence="3 4" key="1">
    <citation type="journal article" date="2013" name="PLoS ONE">
        <title>Identification and characterization of three novel lipases belonging to families II and V from Anaerovibrio lipolyticus 5ST.</title>
        <authorList>
            <person name="Prive F."/>
            <person name="Kaderbhai N.N."/>
            <person name="Girdwood S."/>
            <person name="Worgan H.J."/>
            <person name="Pinloche E."/>
            <person name="Scollan N.D."/>
            <person name="Huws S.A."/>
            <person name="Newbold C.J."/>
        </authorList>
    </citation>
    <scope>NUCLEOTIDE SEQUENCE [LARGE SCALE GENOMIC DNA]</scope>
    <source>
        <strain evidence="3 4">5S</strain>
    </source>
</reference>
<evidence type="ECO:0000313" key="4">
    <source>
        <dbReference type="Proteomes" id="UP000030993"/>
    </source>
</evidence>
<gene>
    <name evidence="3" type="ORF">NZ47_05175</name>
</gene>
<accession>A0A0B2K2L9</accession>
<feature type="compositionally biased region" description="Polar residues" evidence="1">
    <location>
        <begin position="1"/>
        <end position="24"/>
    </location>
</feature>
<keyword evidence="2" id="KW-0812">Transmembrane</keyword>
<keyword evidence="2" id="KW-1133">Transmembrane helix</keyword>
<dbReference type="RefSeq" id="WP_039207171.1">
    <property type="nucleotide sequence ID" value="NZ_JSCE01000100.1"/>
</dbReference>
<feature type="region of interest" description="Disordered" evidence="1">
    <location>
        <begin position="1"/>
        <end position="26"/>
    </location>
</feature>
<dbReference type="STRING" id="82374.NZ47_05175"/>
<evidence type="ECO:0000256" key="2">
    <source>
        <dbReference type="SAM" id="Phobius"/>
    </source>
</evidence>
<proteinExistence type="predicted"/>
<dbReference type="Proteomes" id="UP000030993">
    <property type="component" value="Unassembled WGS sequence"/>
</dbReference>
<evidence type="ECO:0000313" key="3">
    <source>
        <dbReference type="EMBL" id="KHM52377.1"/>
    </source>
</evidence>
<evidence type="ECO:0000256" key="1">
    <source>
        <dbReference type="SAM" id="MobiDB-lite"/>
    </source>
</evidence>
<keyword evidence="4" id="KW-1185">Reference proteome</keyword>
<name>A0A0B2K2L9_9FIRM</name>
<protein>
    <submittedName>
        <fullName evidence="3">Uncharacterized protein</fullName>
    </submittedName>
</protein>
<feature type="transmembrane region" description="Helical" evidence="2">
    <location>
        <begin position="86"/>
        <end position="110"/>
    </location>
</feature>
<feature type="transmembrane region" description="Helical" evidence="2">
    <location>
        <begin position="33"/>
        <end position="50"/>
    </location>
</feature>
<sequence length="112" mass="12384">MSTQYKKIQKNLSPAADSANSKSNMKPKASRDLLLLIMIALTMFVMALGWQTLDQIGVAMYTCLMIGMVVVYINRHGNFTDKVHRILVGVSMGTLFASVGLLGLSVYMQYFA</sequence>
<feature type="transmembrane region" description="Helical" evidence="2">
    <location>
        <begin position="56"/>
        <end position="74"/>
    </location>
</feature>
<dbReference type="EMBL" id="JSCE01000100">
    <property type="protein sequence ID" value="KHM52377.1"/>
    <property type="molecule type" value="Genomic_DNA"/>
</dbReference>
<keyword evidence="2" id="KW-0472">Membrane</keyword>
<dbReference type="AlphaFoldDB" id="A0A0B2K2L9"/>
<organism evidence="3 4">
    <name type="scientific">Anaerovibrio lipolyticus</name>
    <dbReference type="NCBI Taxonomy" id="82374"/>
    <lineage>
        <taxon>Bacteria</taxon>
        <taxon>Bacillati</taxon>
        <taxon>Bacillota</taxon>
        <taxon>Negativicutes</taxon>
        <taxon>Selenomonadales</taxon>
        <taxon>Selenomonadaceae</taxon>
        <taxon>Anaerovibrio</taxon>
    </lineage>
</organism>